<sequence>MWIGNTNHRLGCAGCHALAGYIPLFPPGEGRGKGDAPRGFPKGPATRPPHPNPLPGGERGL</sequence>
<protein>
    <submittedName>
        <fullName evidence="2">Uncharacterized protein</fullName>
    </submittedName>
</protein>
<dbReference type="AlphaFoldDB" id="A0A5A9GI59"/>
<dbReference type="EMBL" id="VTTN01000009">
    <property type="protein sequence ID" value="KAA0594110.1"/>
    <property type="molecule type" value="Genomic_DNA"/>
</dbReference>
<dbReference type="Proteomes" id="UP000324927">
    <property type="component" value="Unassembled WGS sequence"/>
</dbReference>
<reference evidence="2 3" key="1">
    <citation type="submission" date="2019-08" db="EMBL/GenBank/DDBJ databases">
        <authorList>
            <person name="Grouzdev D."/>
            <person name="Tikhonova E."/>
            <person name="Kravchenko I."/>
        </authorList>
    </citation>
    <scope>NUCLEOTIDE SEQUENCE [LARGE SCALE GENOMIC DNA]</scope>
    <source>
        <strain evidence="2 3">59b</strain>
    </source>
</reference>
<feature type="region of interest" description="Disordered" evidence="1">
    <location>
        <begin position="26"/>
        <end position="61"/>
    </location>
</feature>
<gene>
    <name evidence="2" type="ORF">FZ942_22055</name>
</gene>
<organism evidence="2 3">
    <name type="scientific">Azospirillum lipoferum</name>
    <dbReference type="NCBI Taxonomy" id="193"/>
    <lineage>
        <taxon>Bacteria</taxon>
        <taxon>Pseudomonadati</taxon>
        <taxon>Pseudomonadota</taxon>
        <taxon>Alphaproteobacteria</taxon>
        <taxon>Rhodospirillales</taxon>
        <taxon>Azospirillaceae</taxon>
        <taxon>Azospirillum</taxon>
    </lineage>
</organism>
<comment type="caution">
    <text evidence="2">The sequence shown here is derived from an EMBL/GenBank/DDBJ whole genome shotgun (WGS) entry which is preliminary data.</text>
</comment>
<name>A0A5A9GI59_AZOLI</name>
<evidence type="ECO:0000313" key="3">
    <source>
        <dbReference type="Proteomes" id="UP000324927"/>
    </source>
</evidence>
<keyword evidence="3" id="KW-1185">Reference proteome</keyword>
<accession>A0A5A9GI59</accession>
<evidence type="ECO:0000313" key="2">
    <source>
        <dbReference type="EMBL" id="KAA0594110.1"/>
    </source>
</evidence>
<evidence type="ECO:0000256" key="1">
    <source>
        <dbReference type="SAM" id="MobiDB-lite"/>
    </source>
</evidence>
<proteinExistence type="predicted"/>